<name>A0AAD5VYT5_9AGAR</name>
<dbReference type="InterPro" id="IPR008000">
    <property type="entry name" value="Rham/fucose_mutarotase"/>
</dbReference>
<dbReference type="InterPro" id="IPR011008">
    <property type="entry name" value="Dimeric_a/b-barrel"/>
</dbReference>
<comment type="caution">
    <text evidence="1">The sequence shown here is derived from an EMBL/GenBank/DDBJ whole genome shotgun (WGS) entry which is preliminary data.</text>
</comment>
<dbReference type="SUPFAM" id="SSF54909">
    <property type="entry name" value="Dimeric alpha+beta barrel"/>
    <property type="match status" value="1"/>
</dbReference>
<evidence type="ECO:0000313" key="2">
    <source>
        <dbReference type="Proteomes" id="UP001213000"/>
    </source>
</evidence>
<dbReference type="PANTHER" id="PTHR34389:SF2">
    <property type="entry name" value="L-RHAMNOSE MUTAROTASE"/>
    <property type="match status" value="1"/>
</dbReference>
<sequence length="138" mass="15711">MSSSTPNSAKRVCQIIKLKPSRVDEYKEIHAAVWPGVLAALKRAHITDYSIHHYPPLQLLIATFKYIGDDYAADMAKVAEDPETQRWWELTDGMQESFVEGATGSGKDVPWWQVNFIVLWPRAGSSRSFPLINVWCIY</sequence>
<dbReference type="GO" id="GO:0016857">
    <property type="term" value="F:racemase and epimerase activity, acting on carbohydrates and derivatives"/>
    <property type="evidence" value="ECO:0007669"/>
    <property type="project" value="InterPro"/>
</dbReference>
<dbReference type="EMBL" id="JANIEX010000107">
    <property type="protein sequence ID" value="KAJ3573315.1"/>
    <property type="molecule type" value="Genomic_DNA"/>
</dbReference>
<dbReference type="Gene3D" id="3.30.70.100">
    <property type="match status" value="1"/>
</dbReference>
<dbReference type="Proteomes" id="UP001213000">
    <property type="component" value="Unassembled WGS sequence"/>
</dbReference>
<dbReference type="AlphaFoldDB" id="A0AAD5VYT5"/>
<evidence type="ECO:0008006" key="3">
    <source>
        <dbReference type="Google" id="ProtNLM"/>
    </source>
</evidence>
<gene>
    <name evidence="1" type="ORF">NP233_g2508</name>
</gene>
<organism evidence="1 2">
    <name type="scientific">Leucocoprinus birnbaumii</name>
    <dbReference type="NCBI Taxonomy" id="56174"/>
    <lineage>
        <taxon>Eukaryota</taxon>
        <taxon>Fungi</taxon>
        <taxon>Dikarya</taxon>
        <taxon>Basidiomycota</taxon>
        <taxon>Agaricomycotina</taxon>
        <taxon>Agaricomycetes</taxon>
        <taxon>Agaricomycetidae</taxon>
        <taxon>Agaricales</taxon>
        <taxon>Agaricineae</taxon>
        <taxon>Agaricaceae</taxon>
        <taxon>Leucocoprinus</taxon>
    </lineage>
</organism>
<proteinExistence type="predicted"/>
<dbReference type="Pfam" id="PF05336">
    <property type="entry name" value="rhaM"/>
    <property type="match status" value="1"/>
</dbReference>
<accession>A0AAD5VYT5</accession>
<reference evidence="1" key="1">
    <citation type="submission" date="2022-07" db="EMBL/GenBank/DDBJ databases">
        <title>Genome Sequence of Leucocoprinus birnbaumii.</title>
        <authorList>
            <person name="Buettner E."/>
        </authorList>
    </citation>
    <scope>NUCLEOTIDE SEQUENCE</scope>
    <source>
        <strain evidence="1">VT141</strain>
    </source>
</reference>
<dbReference type="PANTHER" id="PTHR34389">
    <property type="entry name" value="L-RHAMNOSE MUTAROTASE"/>
    <property type="match status" value="1"/>
</dbReference>
<protein>
    <recommendedName>
        <fullName evidence="3">Rhamnose mutarotase</fullName>
    </recommendedName>
</protein>
<keyword evidence="2" id="KW-1185">Reference proteome</keyword>
<evidence type="ECO:0000313" key="1">
    <source>
        <dbReference type="EMBL" id="KAJ3573315.1"/>
    </source>
</evidence>